<protein>
    <recommendedName>
        <fullName evidence="6">Elicitin</fullName>
    </recommendedName>
</protein>
<dbReference type="InterPro" id="IPR002200">
    <property type="entry name" value="Elicitin"/>
</dbReference>
<dbReference type="AlphaFoldDB" id="A0A976FRV6"/>
<keyword evidence="5 6" id="KW-1015">Disulfide bond</keyword>
<evidence type="ECO:0000256" key="7">
    <source>
        <dbReference type="SAM" id="SignalP"/>
    </source>
</evidence>
<evidence type="ECO:0000256" key="4">
    <source>
        <dbReference type="ARBA" id="ARBA00022978"/>
    </source>
</evidence>
<dbReference type="KEGG" id="blac:94352776"/>
<keyword evidence="3 6" id="KW-0964">Secreted</keyword>
<evidence type="ECO:0000256" key="2">
    <source>
        <dbReference type="ARBA" id="ARBA00009544"/>
    </source>
</evidence>
<keyword evidence="9" id="KW-1185">Reference proteome</keyword>
<dbReference type="GO" id="GO:0005576">
    <property type="term" value="C:extracellular region"/>
    <property type="evidence" value="ECO:0007669"/>
    <property type="project" value="UniProtKB-SubCell"/>
</dbReference>
<comment type="function">
    <text evidence="6">Induces local and distal defense responses (incompatible hypersensitive reaction) in plants from the solanaceae and cruciferae families. Elicits leaf necrosis and causes the accumulation of pathogenesis-related proteins. Might interact with the lipidic molecules of the plasma membrane.</text>
</comment>
<evidence type="ECO:0000256" key="1">
    <source>
        <dbReference type="ARBA" id="ARBA00004613"/>
    </source>
</evidence>
<evidence type="ECO:0000256" key="6">
    <source>
        <dbReference type="RuleBase" id="RU368111"/>
    </source>
</evidence>
<proteinExistence type="inferred from homology"/>
<dbReference type="OrthoDB" id="118103at2759"/>
<dbReference type="SUPFAM" id="SSF48647">
    <property type="entry name" value="Fungal elicitin"/>
    <property type="match status" value="1"/>
</dbReference>
<dbReference type="InterPro" id="IPR036470">
    <property type="entry name" value="Elicitin_sf"/>
</dbReference>
<sequence length="140" mass="15483">MNFRALFVATVAALMSPTYADLPSLDLCPVTKQIDALASLSSLSEDSYNQCEFDSEFVLRKAKSLPSPAQYKRMCNSIACQTLMVNIKLLSLPNCVLKLPFSGLKINLFSYAEDFPGNCLVLQEKESAGSFQHTFSEILQ</sequence>
<accession>A0A976FRV6</accession>
<evidence type="ECO:0000256" key="5">
    <source>
        <dbReference type="ARBA" id="ARBA00023157"/>
    </source>
</evidence>
<dbReference type="Pfam" id="PF00964">
    <property type="entry name" value="Elicitin"/>
    <property type="match status" value="1"/>
</dbReference>
<comment type="similarity">
    <text evidence="2 6">Belongs to the elicitin family.</text>
</comment>
<evidence type="ECO:0000313" key="8">
    <source>
        <dbReference type="EMBL" id="TDH71646.1"/>
    </source>
</evidence>
<reference evidence="8 9" key="1">
    <citation type="journal article" date="2021" name="Genome Biol.">
        <title>AFLAP: assembly-free linkage analysis pipeline using k-mers from genome sequencing data.</title>
        <authorList>
            <person name="Fletcher K."/>
            <person name="Zhang L."/>
            <person name="Gil J."/>
            <person name="Han R."/>
            <person name="Cavanaugh K."/>
            <person name="Michelmore R."/>
        </authorList>
    </citation>
    <scope>NUCLEOTIDE SEQUENCE [LARGE SCALE GENOMIC DNA]</scope>
    <source>
        <strain evidence="8 9">SF5</strain>
    </source>
</reference>
<evidence type="ECO:0000313" key="9">
    <source>
        <dbReference type="Proteomes" id="UP000294530"/>
    </source>
</evidence>
<gene>
    <name evidence="8" type="ORF">CCR75_009059</name>
</gene>
<dbReference type="GO" id="GO:0052040">
    <property type="term" value="P:symbiont-mediated perturbation of host programmed cell death"/>
    <property type="evidence" value="ECO:0007669"/>
    <property type="project" value="UniProtKB-UniRule"/>
</dbReference>
<feature type="chain" id="PRO_5037156887" description="Elicitin" evidence="7">
    <location>
        <begin position="21"/>
        <end position="140"/>
    </location>
</feature>
<organism evidence="8 9">
    <name type="scientific">Bremia lactucae</name>
    <name type="common">Lettuce downy mildew</name>
    <dbReference type="NCBI Taxonomy" id="4779"/>
    <lineage>
        <taxon>Eukaryota</taxon>
        <taxon>Sar</taxon>
        <taxon>Stramenopiles</taxon>
        <taxon>Oomycota</taxon>
        <taxon>Peronosporomycetes</taxon>
        <taxon>Peronosporales</taxon>
        <taxon>Peronosporaceae</taxon>
        <taxon>Bremia</taxon>
    </lineage>
</organism>
<dbReference type="RefSeq" id="XP_067821145.1">
    <property type="nucleotide sequence ID" value="XM_067967105.1"/>
</dbReference>
<comment type="caution">
    <text evidence="8">The sequence shown here is derived from an EMBL/GenBank/DDBJ whole genome shotgun (WGS) entry which is preliminary data.</text>
</comment>
<dbReference type="EMBL" id="SHOA02000015">
    <property type="protein sequence ID" value="TDH71646.1"/>
    <property type="molecule type" value="Genomic_DNA"/>
</dbReference>
<dbReference type="Proteomes" id="UP000294530">
    <property type="component" value="Unassembled WGS sequence"/>
</dbReference>
<dbReference type="PRINTS" id="PR00948">
    <property type="entry name" value="ELICITIN"/>
</dbReference>
<name>A0A976FRV6_BRELC</name>
<keyword evidence="4 6" id="KW-0928">Hypersensitive response elicitation</keyword>
<dbReference type="SMART" id="SM01187">
    <property type="entry name" value="Elicitin"/>
    <property type="match status" value="1"/>
</dbReference>
<dbReference type="Gene3D" id="1.10.239.10">
    <property type="entry name" value="Elicitin domain"/>
    <property type="match status" value="1"/>
</dbReference>
<comment type="subcellular location">
    <subcellularLocation>
        <location evidence="1 6">Secreted</location>
    </subcellularLocation>
</comment>
<dbReference type="GeneID" id="94352776"/>
<feature type="signal peptide" evidence="7">
    <location>
        <begin position="1"/>
        <end position="20"/>
    </location>
</feature>
<keyword evidence="7" id="KW-0732">Signal</keyword>
<evidence type="ECO:0000256" key="3">
    <source>
        <dbReference type="ARBA" id="ARBA00022525"/>
    </source>
</evidence>